<dbReference type="EMBL" id="JAAXLJ010000001">
    <property type="protein sequence ID" value="NLR17380.1"/>
    <property type="molecule type" value="Genomic_DNA"/>
</dbReference>
<dbReference type="Proteomes" id="UP000763447">
    <property type="component" value="Unassembled WGS sequence"/>
</dbReference>
<reference evidence="2 3" key="1">
    <citation type="submission" date="2020-04" db="EMBL/GenBank/DDBJ databases">
        <title>A novel species of genus Lactobacillus that was isolated from fermented food Zha-chili.</title>
        <authorList>
            <person name="Zhang Z."/>
        </authorList>
    </citation>
    <scope>NUCLEOTIDE SEQUENCE [LARGE SCALE GENOMIC DNA]</scope>
    <source>
        <strain evidence="3">HBUAS51383</strain>
    </source>
</reference>
<keyword evidence="1" id="KW-1133">Transmembrane helix</keyword>
<organism evidence="2 3">
    <name type="scientific">Secundilactobacillus angelensis</name>
    <dbReference type="NCBI Taxonomy" id="2722706"/>
    <lineage>
        <taxon>Bacteria</taxon>
        <taxon>Bacillati</taxon>
        <taxon>Bacillota</taxon>
        <taxon>Bacilli</taxon>
        <taxon>Lactobacillales</taxon>
        <taxon>Lactobacillaceae</taxon>
        <taxon>Secundilactobacillus</taxon>
    </lineage>
</organism>
<keyword evidence="1" id="KW-0812">Transmembrane</keyword>
<evidence type="ECO:0000313" key="2">
    <source>
        <dbReference type="EMBL" id="NLR17380.1"/>
    </source>
</evidence>
<keyword evidence="3" id="KW-1185">Reference proteome</keyword>
<sequence>MINSYSNVKENNHSVVEESVVRPAKTSHLVRNLNVALISIIVLGSLILGGMSAANDGSALAHAFVATTTATTK</sequence>
<comment type="caution">
    <text evidence="2">The sequence shown here is derived from an EMBL/GenBank/DDBJ whole genome shotgun (WGS) entry which is preliminary data.</text>
</comment>
<protein>
    <submittedName>
        <fullName evidence="2">Uncharacterized protein</fullName>
    </submittedName>
</protein>
<gene>
    <name evidence="2" type="ORF">HC026_00445</name>
</gene>
<name>A0ABX1KVX0_9LACO</name>
<dbReference type="RefSeq" id="WP_168924002.1">
    <property type="nucleotide sequence ID" value="NZ_JAAXLJ010000001.1"/>
</dbReference>
<accession>A0ABX1KVX0</accession>
<evidence type="ECO:0000256" key="1">
    <source>
        <dbReference type="SAM" id="Phobius"/>
    </source>
</evidence>
<evidence type="ECO:0000313" key="3">
    <source>
        <dbReference type="Proteomes" id="UP000763447"/>
    </source>
</evidence>
<keyword evidence="1" id="KW-0472">Membrane</keyword>
<proteinExistence type="predicted"/>
<feature type="transmembrane region" description="Helical" evidence="1">
    <location>
        <begin position="35"/>
        <end position="54"/>
    </location>
</feature>